<evidence type="ECO:0000256" key="12">
    <source>
        <dbReference type="ARBA" id="ARBA00051835"/>
    </source>
</evidence>
<feature type="transmembrane region" description="Helical" evidence="19">
    <location>
        <begin position="230"/>
        <end position="255"/>
    </location>
</feature>
<dbReference type="AlphaFoldDB" id="H2ZQ45"/>
<reference evidence="20" key="3">
    <citation type="submission" date="2025-09" db="UniProtKB">
        <authorList>
            <consortium name="Ensembl"/>
        </authorList>
    </citation>
    <scope>IDENTIFICATION</scope>
</reference>
<keyword evidence="3" id="KW-0813">Transport</keyword>
<keyword evidence="8 19" id="KW-0472">Membrane</keyword>
<comment type="catalytic activity">
    <reaction evidence="11">
        <text>L-cystine(out) + L-arginine(in) = L-cystine(in) + L-arginine(out)</text>
        <dbReference type="Rhea" id="RHEA:71075"/>
        <dbReference type="ChEBI" id="CHEBI:32682"/>
        <dbReference type="ChEBI" id="CHEBI:35491"/>
    </reaction>
    <physiologicalReaction direction="left-to-right" evidence="11">
        <dbReference type="Rhea" id="RHEA:71076"/>
    </physiologicalReaction>
</comment>
<evidence type="ECO:0000256" key="1">
    <source>
        <dbReference type="ARBA" id="ARBA00004424"/>
    </source>
</evidence>
<evidence type="ECO:0000256" key="17">
    <source>
        <dbReference type="ARBA" id="ARBA00083296"/>
    </source>
</evidence>
<dbReference type="Pfam" id="PF13520">
    <property type="entry name" value="AA_permease_2"/>
    <property type="match status" value="1"/>
</dbReference>
<feature type="transmembrane region" description="Helical" evidence="19">
    <location>
        <begin position="100"/>
        <end position="119"/>
    </location>
</feature>
<evidence type="ECO:0000256" key="8">
    <source>
        <dbReference type="ARBA" id="ARBA00023136"/>
    </source>
</evidence>
<evidence type="ECO:0000256" key="2">
    <source>
        <dbReference type="ARBA" id="ARBA00009523"/>
    </source>
</evidence>
<dbReference type="GeneTree" id="ENSGT00940000164525"/>
<keyword evidence="7 19" id="KW-1133">Transmembrane helix</keyword>
<evidence type="ECO:0000256" key="13">
    <source>
        <dbReference type="ARBA" id="ARBA00052179"/>
    </source>
</evidence>
<organism evidence="20 21">
    <name type="scientific">Ciona savignyi</name>
    <name type="common">Pacific transparent sea squirt</name>
    <dbReference type="NCBI Taxonomy" id="51511"/>
    <lineage>
        <taxon>Eukaryota</taxon>
        <taxon>Metazoa</taxon>
        <taxon>Chordata</taxon>
        <taxon>Tunicata</taxon>
        <taxon>Ascidiacea</taxon>
        <taxon>Phlebobranchia</taxon>
        <taxon>Cionidae</taxon>
        <taxon>Ciona</taxon>
    </lineage>
</organism>
<feature type="transmembrane region" description="Helical" evidence="19">
    <location>
        <begin position="7"/>
        <end position="27"/>
    </location>
</feature>
<feature type="transmembrane region" description="Helical" evidence="19">
    <location>
        <begin position="189"/>
        <end position="210"/>
    </location>
</feature>
<evidence type="ECO:0000256" key="6">
    <source>
        <dbReference type="ARBA" id="ARBA00022692"/>
    </source>
</evidence>
<evidence type="ECO:0000256" key="7">
    <source>
        <dbReference type="ARBA" id="ARBA00022989"/>
    </source>
</evidence>
<evidence type="ECO:0000256" key="18">
    <source>
        <dbReference type="ARBA" id="ARBA00093193"/>
    </source>
</evidence>
<evidence type="ECO:0000256" key="9">
    <source>
        <dbReference type="ARBA" id="ARBA00023157"/>
    </source>
</evidence>
<evidence type="ECO:0000256" key="14">
    <source>
        <dbReference type="ARBA" id="ARBA00052732"/>
    </source>
</evidence>
<evidence type="ECO:0000256" key="11">
    <source>
        <dbReference type="ARBA" id="ARBA00051814"/>
    </source>
</evidence>
<feature type="transmembrane region" description="Helical" evidence="19">
    <location>
        <begin position="357"/>
        <end position="377"/>
    </location>
</feature>
<evidence type="ECO:0000256" key="3">
    <source>
        <dbReference type="ARBA" id="ARBA00022448"/>
    </source>
</evidence>
<feature type="transmembrane region" description="Helical" evidence="19">
    <location>
        <begin position="416"/>
        <end position="437"/>
    </location>
</feature>
<dbReference type="Proteomes" id="UP000007875">
    <property type="component" value="Unassembled WGS sequence"/>
</dbReference>
<keyword evidence="21" id="KW-1185">Reference proteome</keyword>
<keyword evidence="6 19" id="KW-0812">Transmembrane</keyword>
<dbReference type="HOGENOM" id="CLU_007946_3_0_1"/>
<protein>
    <recommendedName>
        <fullName evidence="15">b(0,+)-type amino acid transporter 1</fullName>
    </recommendedName>
    <alternativeName>
        <fullName evidence="16">Glycoprotein-associated amino acid transporter b0,+AT1</fullName>
    </alternativeName>
    <alternativeName>
        <fullName evidence="17">Solute carrier family 7 member 9</fullName>
    </alternativeName>
</protein>
<evidence type="ECO:0000256" key="10">
    <source>
        <dbReference type="ARBA" id="ARBA00051323"/>
    </source>
</evidence>
<comment type="catalytic activity">
    <reaction evidence="18">
        <text>L-phenylalanine(out) + L-arginine(in) = L-phenylalanine(in) + L-arginine(out)</text>
        <dbReference type="Rhea" id="RHEA:71067"/>
        <dbReference type="ChEBI" id="CHEBI:32682"/>
        <dbReference type="ChEBI" id="CHEBI:58095"/>
    </reaction>
    <physiologicalReaction direction="left-to-right" evidence="18">
        <dbReference type="Rhea" id="RHEA:71068"/>
    </physiologicalReaction>
</comment>
<evidence type="ECO:0000256" key="15">
    <source>
        <dbReference type="ARBA" id="ARBA00074336"/>
    </source>
</evidence>
<comment type="catalytic activity">
    <reaction evidence="13">
        <text>L-cysteine(out) + L-arginine(in) = L-cysteine(in) + L-arginine(out)</text>
        <dbReference type="Rhea" id="RHEA:71071"/>
        <dbReference type="ChEBI" id="CHEBI:32682"/>
        <dbReference type="ChEBI" id="CHEBI:35235"/>
    </reaction>
    <physiologicalReaction direction="left-to-right" evidence="13">
        <dbReference type="Rhea" id="RHEA:71072"/>
    </physiologicalReaction>
</comment>
<accession>H2ZQ45</accession>
<comment type="subcellular location">
    <subcellularLocation>
        <location evidence="1">Apical cell membrane</location>
        <topology evidence="1">Multi-pass membrane protein</topology>
    </subcellularLocation>
</comment>
<dbReference type="PIRSF" id="PIRSF006060">
    <property type="entry name" value="AA_transporter"/>
    <property type="match status" value="1"/>
</dbReference>
<keyword evidence="5" id="KW-0597">Phosphoprotein</keyword>
<evidence type="ECO:0000256" key="5">
    <source>
        <dbReference type="ARBA" id="ARBA00022553"/>
    </source>
</evidence>
<feature type="transmembrane region" description="Helical" evidence="19">
    <location>
        <begin position="389"/>
        <end position="410"/>
    </location>
</feature>
<name>H2ZQ45_CIOSA</name>
<dbReference type="PANTHER" id="PTHR11785">
    <property type="entry name" value="AMINO ACID TRANSPORTER"/>
    <property type="match status" value="1"/>
</dbReference>
<reference evidence="21" key="1">
    <citation type="submission" date="2003-08" db="EMBL/GenBank/DDBJ databases">
        <authorList>
            <person name="Birren B."/>
            <person name="Nusbaum C."/>
            <person name="Abebe A."/>
            <person name="Abouelleil A."/>
            <person name="Adekoya E."/>
            <person name="Ait-zahra M."/>
            <person name="Allen N."/>
            <person name="Allen T."/>
            <person name="An P."/>
            <person name="Anderson M."/>
            <person name="Anderson S."/>
            <person name="Arachchi H."/>
            <person name="Armbruster J."/>
            <person name="Bachantsang P."/>
            <person name="Baldwin J."/>
            <person name="Barry A."/>
            <person name="Bayul T."/>
            <person name="Blitshsteyn B."/>
            <person name="Bloom T."/>
            <person name="Blye J."/>
            <person name="Boguslavskiy L."/>
            <person name="Borowsky M."/>
            <person name="Boukhgalter B."/>
            <person name="Brunache A."/>
            <person name="Butler J."/>
            <person name="Calixte N."/>
            <person name="Calvo S."/>
            <person name="Camarata J."/>
            <person name="Campo K."/>
            <person name="Chang J."/>
            <person name="Cheshatsang Y."/>
            <person name="Citroen M."/>
            <person name="Collymore A."/>
            <person name="Considine T."/>
            <person name="Cook A."/>
            <person name="Cooke P."/>
            <person name="Corum B."/>
            <person name="Cuomo C."/>
            <person name="David R."/>
            <person name="Dawoe T."/>
            <person name="Degray S."/>
            <person name="Dodge S."/>
            <person name="Dooley K."/>
            <person name="Dorje P."/>
            <person name="Dorjee K."/>
            <person name="Dorris L."/>
            <person name="Duffey N."/>
            <person name="Dupes A."/>
            <person name="Elkins T."/>
            <person name="Engels R."/>
            <person name="Erickson J."/>
            <person name="Farina A."/>
            <person name="Faro S."/>
            <person name="Ferreira P."/>
            <person name="Fischer H."/>
            <person name="Fitzgerald M."/>
            <person name="Foley K."/>
            <person name="Gage D."/>
            <person name="Galagan J."/>
            <person name="Gearin G."/>
            <person name="Gnerre S."/>
            <person name="Gnirke A."/>
            <person name="Goyette A."/>
            <person name="Graham J."/>
            <person name="Grandbois E."/>
            <person name="Gyaltsen K."/>
            <person name="Hafez N."/>
            <person name="Hagopian D."/>
            <person name="Hagos B."/>
            <person name="Hall J."/>
            <person name="Hatcher B."/>
            <person name="Heller A."/>
            <person name="Higgins H."/>
            <person name="Honan T."/>
            <person name="Horn A."/>
            <person name="Houde N."/>
            <person name="Hughes L."/>
            <person name="Hulme W."/>
            <person name="Husby E."/>
            <person name="Iliev I."/>
            <person name="Jaffe D."/>
            <person name="Jones C."/>
            <person name="Kamal M."/>
            <person name="Kamat A."/>
            <person name="Kamvysselis M."/>
            <person name="Karlsson E."/>
            <person name="Kells C."/>
            <person name="Kieu A."/>
            <person name="Kisner P."/>
            <person name="Kodira C."/>
            <person name="Kulbokas E."/>
            <person name="Labutti K."/>
            <person name="Lama D."/>
            <person name="Landers T."/>
            <person name="Leger J."/>
            <person name="Levine S."/>
            <person name="Lewis D."/>
            <person name="Lewis T."/>
            <person name="Lindblad-toh K."/>
            <person name="Liu X."/>
            <person name="Lokyitsang T."/>
            <person name="Lokyitsang Y."/>
            <person name="Lucien O."/>
            <person name="Lui A."/>
            <person name="Ma L.J."/>
            <person name="Mabbitt R."/>
            <person name="Macdonald J."/>
            <person name="Maclean C."/>
            <person name="Major J."/>
            <person name="Manning J."/>
            <person name="Marabella R."/>
            <person name="Maru K."/>
            <person name="Matthews C."/>
            <person name="Mauceli E."/>
            <person name="Mccarthy M."/>
            <person name="Mcdonough S."/>
            <person name="Mcghee T."/>
            <person name="Meldrim J."/>
            <person name="Meneus L."/>
            <person name="Mesirov J."/>
            <person name="Mihalev A."/>
            <person name="Mihova T."/>
            <person name="Mikkelsen T."/>
            <person name="Mlenga V."/>
            <person name="Moru K."/>
            <person name="Mozes J."/>
            <person name="Mulrain L."/>
            <person name="Munson G."/>
            <person name="Naylor J."/>
            <person name="Newes C."/>
            <person name="Nguyen C."/>
            <person name="Nguyen N."/>
            <person name="Nguyen T."/>
            <person name="Nicol R."/>
            <person name="Nielsen C."/>
            <person name="Nizzari M."/>
            <person name="Norbu C."/>
            <person name="Norbu N."/>
            <person name="O'donnell P."/>
            <person name="Okoawo O."/>
            <person name="O'leary S."/>
            <person name="Omotosho B."/>
            <person name="O'neill K."/>
            <person name="Osman S."/>
            <person name="Parker S."/>
            <person name="Perrin D."/>
            <person name="Phunkhang P."/>
            <person name="Piqani B."/>
            <person name="Purcell S."/>
            <person name="Rachupka T."/>
            <person name="Ramasamy U."/>
            <person name="Rameau R."/>
            <person name="Ray V."/>
            <person name="Raymond C."/>
            <person name="Retta R."/>
            <person name="Richardson S."/>
            <person name="Rise C."/>
            <person name="Rodriguez J."/>
            <person name="Rogers J."/>
            <person name="Rogov P."/>
            <person name="Rutman M."/>
            <person name="Schupbach R."/>
            <person name="Seaman C."/>
            <person name="Settipalli S."/>
            <person name="Sharpe T."/>
            <person name="Sheridan J."/>
            <person name="Sherpa N."/>
            <person name="Shi J."/>
            <person name="Smirnov S."/>
            <person name="Smith C."/>
            <person name="Sougnez C."/>
            <person name="Spencer B."/>
            <person name="Stalker J."/>
            <person name="Stange-thomann N."/>
            <person name="Stavropoulos S."/>
            <person name="Stetson K."/>
            <person name="Stone C."/>
            <person name="Stone S."/>
            <person name="Stubbs M."/>
            <person name="Talamas J."/>
            <person name="Tchuinga P."/>
            <person name="Tenzing P."/>
            <person name="Tesfaye S."/>
            <person name="Theodore J."/>
            <person name="Thoulutsang Y."/>
            <person name="Topham K."/>
            <person name="Towey S."/>
            <person name="Tsamla T."/>
            <person name="Tsomo N."/>
            <person name="Vallee D."/>
            <person name="Vassiliev H."/>
            <person name="Venkataraman V."/>
            <person name="Vinson J."/>
            <person name="Vo A."/>
            <person name="Wade C."/>
            <person name="Wang S."/>
            <person name="Wangchuk T."/>
            <person name="Wangdi T."/>
            <person name="Whittaker C."/>
            <person name="Wilkinson J."/>
            <person name="Wu Y."/>
            <person name="Wyman D."/>
            <person name="Yadav S."/>
            <person name="Yang S."/>
            <person name="Yang X."/>
            <person name="Yeager S."/>
            <person name="Yee E."/>
            <person name="Young G."/>
            <person name="Zainoun J."/>
            <person name="Zembeck L."/>
            <person name="Zimmer A."/>
            <person name="Zody M."/>
            <person name="Lander E."/>
        </authorList>
    </citation>
    <scope>NUCLEOTIDE SEQUENCE [LARGE SCALE GENOMIC DNA]</scope>
</reference>
<dbReference type="FunFam" id="1.20.1740.10:FF:000015">
    <property type="entry name" value="B(0,+)-type amino acid transporter 1"/>
    <property type="match status" value="1"/>
</dbReference>
<dbReference type="Gene3D" id="1.20.1740.10">
    <property type="entry name" value="Amino acid/polyamine transporter I"/>
    <property type="match status" value="1"/>
</dbReference>
<feature type="transmembrane region" description="Helical" evidence="19">
    <location>
        <begin position="73"/>
        <end position="94"/>
    </location>
</feature>
<comment type="catalytic activity">
    <reaction evidence="14">
        <text>L-leucine(out) + L-arginine(in) = L-leucine(in) + L-arginine(out)</text>
        <dbReference type="Rhea" id="RHEA:71059"/>
        <dbReference type="ChEBI" id="CHEBI:32682"/>
        <dbReference type="ChEBI" id="CHEBI:57427"/>
    </reaction>
    <physiologicalReaction direction="left-to-right" evidence="14">
        <dbReference type="Rhea" id="RHEA:71060"/>
    </physiologicalReaction>
</comment>
<dbReference type="GO" id="GO:0016324">
    <property type="term" value="C:apical plasma membrane"/>
    <property type="evidence" value="ECO:0007669"/>
    <property type="project" value="UniProtKB-SubCell"/>
</dbReference>
<reference evidence="20" key="2">
    <citation type="submission" date="2025-08" db="UniProtKB">
        <authorList>
            <consortium name="Ensembl"/>
        </authorList>
    </citation>
    <scope>IDENTIFICATION</scope>
</reference>
<proteinExistence type="inferred from homology"/>
<evidence type="ECO:0000313" key="20">
    <source>
        <dbReference type="Ensembl" id="ENSCSAVP00000019711.1"/>
    </source>
</evidence>
<comment type="catalytic activity">
    <reaction evidence="12">
        <text>L-histidine(out) + L-arginine(in) = L-histidine(in) + L-arginine(out)</text>
        <dbReference type="Rhea" id="RHEA:71063"/>
        <dbReference type="ChEBI" id="CHEBI:32682"/>
        <dbReference type="ChEBI" id="CHEBI:57595"/>
    </reaction>
    <physiologicalReaction direction="left-to-right" evidence="12">
        <dbReference type="Rhea" id="RHEA:71064"/>
    </physiologicalReaction>
</comment>
<keyword evidence="4" id="KW-1003">Cell membrane</keyword>
<dbReference type="InterPro" id="IPR050598">
    <property type="entry name" value="AminoAcid_Transporter"/>
</dbReference>
<comment type="similarity">
    <text evidence="2">Belongs to the amino acid-polyamine-organocation (APC) superfamily.</text>
</comment>
<evidence type="ECO:0000256" key="4">
    <source>
        <dbReference type="ARBA" id="ARBA00022475"/>
    </source>
</evidence>
<evidence type="ECO:0000256" key="16">
    <source>
        <dbReference type="ARBA" id="ARBA00079910"/>
    </source>
</evidence>
<evidence type="ECO:0000256" key="19">
    <source>
        <dbReference type="SAM" id="Phobius"/>
    </source>
</evidence>
<feature type="transmembrane region" description="Helical" evidence="19">
    <location>
        <begin position="131"/>
        <end position="150"/>
    </location>
</feature>
<sequence length="441" mass="48031">VTMKKTVGFVEGTAIVLGIVVGSGIFLSPAGVAVNSGSVGLSLVIWALCGIFSTLGALSFAELGTTIPRSGGDYLYILEIFGPFWAFMRIWIELTVIRPASHAIIALTLSYYYVTTPFYPGCLPPATVQKCAAAFCILLITLINCFSVKLSNFVQIFFTAAKLLIIAAIIVGGFVMLGQGHTENLTNAFEGSATSFSAIAVAFYSGLWSYDGWNQLNFVTEELDNPVRNFPLTIMIGIPMVTVFYILVNIAYFTVMTPSEIIASSAVAITFGDRVFGPASFIVPVAVACSTFGAANGSAFTASRLTYAAGRNGHMLKLFSFISVERLTPSPALIFNSFIALLMIIPDASNFSTLVDYFTFASWIFYGATFLSVLVLRYRRPDWERPYRVFLPIPAICFIASLYLIVAPIIESPQLAYLYAAIFIVAGLIFYFPLIYFKKVP</sequence>
<feature type="transmembrane region" description="Helical" evidence="19">
    <location>
        <begin position="156"/>
        <end position="177"/>
    </location>
</feature>
<dbReference type="GO" id="GO:0015179">
    <property type="term" value="F:L-amino acid transmembrane transporter activity"/>
    <property type="evidence" value="ECO:0007669"/>
    <property type="project" value="TreeGrafter"/>
</dbReference>
<keyword evidence="9" id="KW-1015">Disulfide bond</keyword>
<evidence type="ECO:0000313" key="21">
    <source>
        <dbReference type="Proteomes" id="UP000007875"/>
    </source>
</evidence>
<dbReference type="PANTHER" id="PTHR11785:SF512">
    <property type="entry name" value="SOBREMESA, ISOFORM B"/>
    <property type="match status" value="1"/>
</dbReference>
<dbReference type="InterPro" id="IPR002293">
    <property type="entry name" value="AA/rel_permease1"/>
</dbReference>
<comment type="catalytic activity">
    <reaction evidence="10">
        <text>L-lysine(out) + L-arginine(in) = L-lysine(in) + L-arginine(out)</text>
        <dbReference type="Rhea" id="RHEA:70827"/>
        <dbReference type="ChEBI" id="CHEBI:32551"/>
        <dbReference type="ChEBI" id="CHEBI:32682"/>
    </reaction>
    <physiologicalReaction direction="left-to-right" evidence="10">
        <dbReference type="Rhea" id="RHEA:70828"/>
    </physiologicalReaction>
</comment>
<dbReference type="Ensembl" id="ENSCSAVT00000019924.1">
    <property type="protein sequence ID" value="ENSCSAVP00000019711.1"/>
    <property type="gene ID" value="ENSCSAVG00000011560.1"/>
</dbReference>
<feature type="transmembrane region" description="Helical" evidence="19">
    <location>
        <begin position="39"/>
        <end position="61"/>
    </location>
</feature>
<feature type="transmembrane region" description="Helical" evidence="19">
    <location>
        <begin position="327"/>
        <end position="345"/>
    </location>
</feature>